<dbReference type="PANTHER" id="PTHR42085:SF2">
    <property type="entry name" value="F-BOX DOMAIN-CONTAINING PROTEIN"/>
    <property type="match status" value="1"/>
</dbReference>
<evidence type="ECO:0000313" key="2">
    <source>
        <dbReference type="Proteomes" id="UP000801428"/>
    </source>
</evidence>
<sequence length="443" mass="49447">MSPTMPFRFLDLPGELRNNIYDLLLCSWNEEVEYEPRFVGGLRKRSLAYDAMALLRTNKQIHNEASDYMMKRNQFVRVTCRGLDINSLFLGDEMIAAITTDSRKARQYENYLMHITLSKPATTSNPVNSTETEIMLLRADLPALCRDLDIETAMTDVNAQARSHLSISATVSLNPLHAALLTPAIQHHLLSPLATHLRGISPLTLRGPVSIPLAHSITTSIALPRWTDPKATLDSIHTGTDVGKRQWQRSSFPAASASWSHALRSLERMRHSSSWLVLRASGGEDFVNSTADLYFTLNLLHAAVLQQEMASPHTNRATLRTNAQACWAHLRKCETAAARFAQHADATWSPSNEQASMMLFRQARCLRLLGVSADVGRAVEAVEQAVVLAPNDLAIREEGVRVAQWRKEVDELVRVSRVRAEAEEVQRVSWWGTLRAVVGELAS</sequence>
<evidence type="ECO:0000313" key="1">
    <source>
        <dbReference type="EMBL" id="KAF2998920.1"/>
    </source>
</evidence>
<accession>A0A9P4T9Q9</accession>
<proteinExistence type="predicted"/>
<keyword evidence="2" id="KW-1185">Reference proteome</keyword>
<dbReference type="Proteomes" id="UP000801428">
    <property type="component" value="Unassembled WGS sequence"/>
</dbReference>
<dbReference type="OrthoDB" id="5229512at2759"/>
<reference evidence="1" key="1">
    <citation type="submission" date="2019-04" db="EMBL/GenBank/DDBJ databases">
        <title>Sequencing of skin fungus with MAO and IRED activity.</title>
        <authorList>
            <person name="Marsaioli A.J."/>
            <person name="Bonatto J.M.C."/>
            <person name="Reis Junior O."/>
        </authorList>
    </citation>
    <scope>NUCLEOTIDE SEQUENCE</scope>
    <source>
        <strain evidence="1">30M1</strain>
    </source>
</reference>
<comment type="caution">
    <text evidence="1">The sequence shown here is derived from an EMBL/GenBank/DDBJ whole genome shotgun (WGS) entry which is preliminary data.</text>
</comment>
<protein>
    <submittedName>
        <fullName evidence="1">Uncharacterized protein</fullName>
    </submittedName>
</protein>
<dbReference type="PANTHER" id="PTHR42085">
    <property type="entry name" value="F-BOX DOMAIN-CONTAINING PROTEIN"/>
    <property type="match status" value="1"/>
</dbReference>
<gene>
    <name evidence="1" type="ORF">E8E13_006053</name>
</gene>
<organism evidence="1 2">
    <name type="scientific">Curvularia kusanoi</name>
    <name type="common">Cochliobolus kusanoi</name>
    <dbReference type="NCBI Taxonomy" id="90978"/>
    <lineage>
        <taxon>Eukaryota</taxon>
        <taxon>Fungi</taxon>
        <taxon>Dikarya</taxon>
        <taxon>Ascomycota</taxon>
        <taxon>Pezizomycotina</taxon>
        <taxon>Dothideomycetes</taxon>
        <taxon>Pleosporomycetidae</taxon>
        <taxon>Pleosporales</taxon>
        <taxon>Pleosporineae</taxon>
        <taxon>Pleosporaceae</taxon>
        <taxon>Curvularia</taxon>
    </lineage>
</organism>
<dbReference type="EMBL" id="SWKU01000018">
    <property type="protein sequence ID" value="KAF2998920.1"/>
    <property type="molecule type" value="Genomic_DNA"/>
</dbReference>
<dbReference type="AlphaFoldDB" id="A0A9P4T9Q9"/>
<dbReference type="InterPro" id="IPR038883">
    <property type="entry name" value="AN11006-like"/>
</dbReference>
<name>A0A9P4T9Q9_CURKU</name>